<dbReference type="InterPro" id="IPR002068">
    <property type="entry name" value="A-crystallin/Hsp20_dom"/>
</dbReference>
<dbReference type="InterPro" id="IPR007052">
    <property type="entry name" value="CS_dom"/>
</dbReference>
<evidence type="ECO:0000313" key="7">
    <source>
        <dbReference type="Proteomes" id="UP001142393"/>
    </source>
</evidence>
<dbReference type="EMBL" id="JANVFU010000007">
    <property type="protein sequence ID" value="KAJ3743940.1"/>
    <property type="molecule type" value="Genomic_DNA"/>
</dbReference>
<name>A0A9W8TXH0_9AGAR</name>
<dbReference type="Proteomes" id="UP001142393">
    <property type="component" value="Unassembled WGS sequence"/>
</dbReference>
<accession>A0A9W8TXH0</accession>
<evidence type="ECO:0000259" key="5">
    <source>
        <dbReference type="PROSITE" id="PS51203"/>
    </source>
</evidence>
<comment type="similarity">
    <text evidence="2 3">Belongs to the small heat shock protein (HSP20) family.</text>
</comment>
<dbReference type="AlphaFoldDB" id="A0A9W8TXH0"/>
<dbReference type="InterPro" id="IPR031107">
    <property type="entry name" value="Small_HSP"/>
</dbReference>
<dbReference type="SUPFAM" id="SSF49764">
    <property type="entry name" value="HSP20-like chaperones"/>
    <property type="match status" value="1"/>
</dbReference>
<sequence>MSIYFYEPFYNFNRAFDRFSETTFPQNGERSDGVARSIHPKMDLHEDASKNTVTATFELPGLRKEDVNVDVHDSRLTISGETKPSSEHREEGYAVRERKSGRFSCMLRLPRGVNEQDIKASMEDGVLTVIFPKLVPEAQLKKITIS</sequence>
<protein>
    <submittedName>
        <fullName evidence="6">Small heat shock protein</fullName>
    </submittedName>
</protein>
<feature type="domain" description="CS" evidence="5">
    <location>
        <begin position="37"/>
        <end position="144"/>
    </location>
</feature>
<comment type="caution">
    <text evidence="6">The sequence shown here is derived from an EMBL/GenBank/DDBJ whole genome shotgun (WGS) entry which is preliminary data.</text>
</comment>
<gene>
    <name evidence="6" type="ORF">DFH05DRAFT_1493094</name>
</gene>
<reference evidence="6 7" key="1">
    <citation type="journal article" date="2023" name="Proc. Natl. Acad. Sci. U.S.A.">
        <title>A global phylogenomic analysis of the shiitake genus Lentinula.</title>
        <authorList>
            <person name="Sierra-Patev S."/>
            <person name="Min B."/>
            <person name="Naranjo-Ortiz M."/>
            <person name="Looney B."/>
            <person name="Konkel Z."/>
            <person name="Slot J.C."/>
            <person name="Sakamoto Y."/>
            <person name="Steenwyk J.L."/>
            <person name="Rokas A."/>
            <person name="Carro J."/>
            <person name="Camarero S."/>
            <person name="Ferreira P."/>
            <person name="Molpeceres G."/>
            <person name="Ruiz-Duenas F.J."/>
            <person name="Serrano A."/>
            <person name="Henrissat B."/>
            <person name="Drula E."/>
            <person name="Hughes K.W."/>
            <person name="Mata J.L."/>
            <person name="Ishikawa N.K."/>
            <person name="Vargas-Isla R."/>
            <person name="Ushijima S."/>
            <person name="Smith C.A."/>
            <person name="Donoghue J."/>
            <person name="Ahrendt S."/>
            <person name="Andreopoulos W."/>
            <person name="He G."/>
            <person name="LaButti K."/>
            <person name="Lipzen A."/>
            <person name="Ng V."/>
            <person name="Riley R."/>
            <person name="Sandor L."/>
            <person name="Barry K."/>
            <person name="Martinez A.T."/>
            <person name="Xiao Y."/>
            <person name="Gibbons J.G."/>
            <person name="Terashima K."/>
            <person name="Grigoriev I.V."/>
            <person name="Hibbett D."/>
        </authorList>
    </citation>
    <scope>NUCLEOTIDE SEQUENCE [LARGE SCALE GENOMIC DNA]</scope>
    <source>
        <strain evidence="6 7">TFB7810</strain>
    </source>
</reference>
<dbReference type="InterPro" id="IPR008978">
    <property type="entry name" value="HSP20-like_chaperone"/>
</dbReference>
<dbReference type="Pfam" id="PF00011">
    <property type="entry name" value="HSP20"/>
    <property type="match status" value="1"/>
</dbReference>
<organism evidence="6 7">
    <name type="scientific">Lentinula detonsa</name>
    <dbReference type="NCBI Taxonomy" id="2804962"/>
    <lineage>
        <taxon>Eukaryota</taxon>
        <taxon>Fungi</taxon>
        <taxon>Dikarya</taxon>
        <taxon>Basidiomycota</taxon>
        <taxon>Agaricomycotina</taxon>
        <taxon>Agaricomycetes</taxon>
        <taxon>Agaricomycetidae</taxon>
        <taxon>Agaricales</taxon>
        <taxon>Marasmiineae</taxon>
        <taxon>Omphalotaceae</taxon>
        <taxon>Lentinula</taxon>
    </lineage>
</organism>
<evidence type="ECO:0000256" key="1">
    <source>
        <dbReference type="ARBA" id="ARBA00023016"/>
    </source>
</evidence>
<dbReference type="CDD" id="cd06464">
    <property type="entry name" value="ACD_sHsps-like"/>
    <property type="match status" value="1"/>
</dbReference>
<evidence type="ECO:0000256" key="3">
    <source>
        <dbReference type="RuleBase" id="RU003616"/>
    </source>
</evidence>
<keyword evidence="7" id="KW-1185">Reference proteome</keyword>
<evidence type="ECO:0000256" key="2">
    <source>
        <dbReference type="PROSITE-ProRule" id="PRU00285"/>
    </source>
</evidence>
<evidence type="ECO:0000313" key="6">
    <source>
        <dbReference type="EMBL" id="KAJ3743940.1"/>
    </source>
</evidence>
<dbReference type="PROSITE" id="PS51203">
    <property type="entry name" value="CS"/>
    <property type="match status" value="1"/>
</dbReference>
<dbReference type="Gene3D" id="2.60.40.790">
    <property type="match status" value="1"/>
</dbReference>
<evidence type="ECO:0000259" key="4">
    <source>
        <dbReference type="PROSITE" id="PS01031"/>
    </source>
</evidence>
<proteinExistence type="inferred from homology"/>
<keyword evidence="1 6" id="KW-0346">Stress response</keyword>
<dbReference type="PANTHER" id="PTHR11527">
    <property type="entry name" value="HEAT-SHOCK PROTEIN 20 FAMILY MEMBER"/>
    <property type="match status" value="1"/>
</dbReference>
<dbReference type="PROSITE" id="PS01031">
    <property type="entry name" value="SHSP"/>
    <property type="match status" value="1"/>
</dbReference>
<feature type="domain" description="SHSP" evidence="4">
    <location>
        <begin position="33"/>
        <end position="146"/>
    </location>
</feature>